<comment type="caution">
    <text evidence="1">The sequence shown here is derived from an EMBL/GenBank/DDBJ whole genome shotgun (WGS) entry which is preliminary data.</text>
</comment>
<name>A0A838L808_9SPHN</name>
<organism evidence="1 2">
    <name type="scientific">Sphingomonas chungangi</name>
    <dbReference type="NCBI Taxonomy" id="2683589"/>
    <lineage>
        <taxon>Bacteria</taxon>
        <taxon>Pseudomonadati</taxon>
        <taxon>Pseudomonadota</taxon>
        <taxon>Alphaproteobacteria</taxon>
        <taxon>Sphingomonadales</taxon>
        <taxon>Sphingomonadaceae</taxon>
        <taxon>Sphingomonas</taxon>
    </lineage>
</organism>
<dbReference type="EMBL" id="JACEIB010000007">
    <property type="protein sequence ID" value="MBA2934669.1"/>
    <property type="molecule type" value="Genomic_DNA"/>
</dbReference>
<proteinExistence type="predicted"/>
<protein>
    <submittedName>
        <fullName evidence="1">Uncharacterized protein</fullName>
    </submittedName>
</protein>
<dbReference type="Proteomes" id="UP000570166">
    <property type="component" value="Unassembled WGS sequence"/>
</dbReference>
<evidence type="ECO:0000313" key="1">
    <source>
        <dbReference type="EMBL" id="MBA2934669.1"/>
    </source>
</evidence>
<accession>A0A838L808</accession>
<evidence type="ECO:0000313" key="2">
    <source>
        <dbReference type="Proteomes" id="UP000570166"/>
    </source>
</evidence>
<dbReference type="RefSeq" id="WP_160366460.1">
    <property type="nucleotide sequence ID" value="NZ_JACEIB010000007.1"/>
</dbReference>
<dbReference type="AlphaFoldDB" id="A0A838L808"/>
<keyword evidence="2" id="KW-1185">Reference proteome</keyword>
<reference evidence="1 2" key="1">
    <citation type="submission" date="2020-07" db="EMBL/GenBank/DDBJ databases">
        <authorList>
            <person name="Sun Q."/>
        </authorList>
    </citation>
    <scope>NUCLEOTIDE SEQUENCE [LARGE SCALE GENOMIC DNA]</scope>
    <source>
        <strain evidence="1 2">CGMCC 1.13654</strain>
    </source>
</reference>
<gene>
    <name evidence="1" type="ORF">HZF05_11240</name>
</gene>
<sequence length="47" mass="4907">MITVLGLLMAMWGLPIAAGAMLAAPCLVSGGYRAYMRRQLVGDPKAA</sequence>